<evidence type="ECO:0000313" key="1">
    <source>
        <dbReference type="EMBL" id="KAG2635827.1"/>
    </source>
</evidence>
<name>A0A8T0VN25_PANVG</name>
<accession>A0A8T0VN25</accession>
<keyword evidence="2" id="KW-1185">Reference proteome</keyword>
<dbReference type="Proteomes" id="UP000823388">
    <property type="component" value="Chromosome 2N"/>
</dbReference>
<proteinExistence type="predicted"/>
<dbReference type="AlphaFoldDB" id="A0A8T0VN25"/>
<organism evidence="1 2">
    <name type="scientific">Panicum virgatum</name>
    <name type="common">Blackwell switchgrass</name>
    <dbReference type="NCBI Taxonomy" id="38727"/>
    <lineage>
        <taxon>Eukaryota</taxon>
        <taxon>Viridiplantae</taxon>
        <taxon>Streptophyta</taxon>
        <taxon>Embryophyta</taxon>
        <taxon>Tracheophyta</taxon>
        <taxon>Spermatophyta</taxon>
        <taxon>Magnoliopsida</taxon>
        <taxon>Liliopsida</taxon>
        <taxon>Poales</taxon>
        <taxon>Poaceae</taxon>
        <taxon>PACMAD clade</taxon>
        <taxon>Panicoideae</taxon>
        <taxon>Panicodae</taxon>
        <taxon>Paniceae</taxon>
        <taxon>Panicinae</taxon>
        <taxon>Panicum</taxon>
        <taxon>Panicum sect. Hiantes</taxon>
    </lineage>
</organism>
<evidence type="ECO:0000313" key="2">
    <source>
        <dbReference type="Proteomes" id="UP000823388"/>
    </source>
</evidence>
<comment type="caution">
    <text evidence="1">The sequence shown here is derived from an EMBL/GenBank/DDBJ whole genome shotgun (WGS) entry which is preliminary data.</text>
</comment>
<dbReference type="EMBL" id="CM029040">
    <property type="protein sequence ID" value="KAG2635827.1"/>
    <property type="molecule type" value="Genomic_DNA"/>
</dbReference>
<protein>
    <submittedName>
        <fullName evidence="1">Uncharacterized protein</fullName>
    </submittedName>
</protein>
<sequence>MAVMRWTMSWYLASTLVSSPMYSMSFGSQQSASPLS</sequence>
<reference evidence="1" key="1">
    <citation type="submission" date="2020-05" db="EMBL/GenBank/DDBJ databases">
        <title>WGS assembly of Panicum virgatum.</title>
        <authorList>
            <person name="Lovell J.T."/>
            <person name="Jenkins J."/>
            <person name="Shu S."/>
            <person name="Juenger T.E."/>
            <person name="Schmutz J."/>
        </authorList>
    </citation>
    <scope>NUCLEOTIDE SEQUENCE</scope>
    <source>
        <strain evidence="1">AP13</strain>
    </source>
</reference>
<gene>
    <name evidence="1" type="ORF">PVAP13_2NG384903</name>
</gene>